<dbReference type="Proteomes" id="UP000054560">
    <property type="component" value="Unassembled WGS sequence"/>
</dbReference>
<sequence>MITLQSRVRNAVDTQTKCARLHILWQMLQQQSGIAEQVPWPRLVCGRGSLVRRERANWDNIGRILMKEKSFENAFRMSCSKLIFLAQEINEPCRRNKKMRMLRGGEIDVEIQLAIFLRMAASGRYQDIKSISSASVYACFWRVVDAIDGLDWMKF</sequence>
<dbReference type="AlphaFoldDB" id="A0A0L0FK50"/>
<keyword evidence="2" id="KW-1185">Reference proteome</keyword>
<reference evidence="1 2" key="1">
    <citation type="submission" date="2011-02" db="EMBL/GenBank/DDBJ databases">
        <title>The Genome Sequence of Sphaeroforma arctica JP610.</title>
        <authorList>
            <consortium name="The Broad Institute Genome Sequencing Platform"/>
            <person name="Russ C."/>
            <person name="Cuomo C."/>
            <person name="Young S.K."/>
            <person name="Zeng Q."/>
            <person name="Gargeya S."/>
            <person name="Alvarado L."/>
            <person name="Berlin A."/>
            <person name="Chapman S.B."/>
            <person name="Chen Z."/>
            <person name="Freedman E."/>
            <person name="Gellesch M."/>
            <person name="Goldberg J."/>
            <person name="Griggs A."/>
            <person name="Gujja S."/>
            <person name="Heilman E."/>
            <person name="Heiman D."/>
            <person name="Howarth C."/>
            <person name="Mehta T."/>
            <person name="Neiman D."/>
            <person name="Pearson M."/>
            <person name="Roberts A."/>
            <person name="Saif S."/>
            <person name="Shea T."/>
            <person name="Shenoy N."/>
            <person name="Sisk P."/>
            <person name="Stolte C."/>
            <person name="Sykes S."/>
            <person name="White J."/>
            <person name="Yandava C."/>
            <person name="Burger G."/>
            <person name="Gray M.W."/>
            <person name="Holland P.W.H."/>
            <person name="King N."/>
            <person name="Lang F.B.F."/>
            <person name="Roger A.J."/>
            <person name="Ruiz-Trillo I."/>
            <person name="Haas B."/>
            <person name="Nusbaum C."/>
            <person name="Birren B."/>
        </authorList>
    </citation>
    <scope>NUCLEOTIDE SEQUENCE [LARGE SCALE GENOMIC DNA]</scope>
    <source>
        <strain evidence="1 2">JP610</strain>
    </source>
</reference>
<accession>A0A0L0FK50</accession>
<evidence type="ECO:0000313" key="2">
    <source>
        <dbReference type="Proteomes" id="UP000054560"/>
    </source>
</evidence>
<proteinExistence type="predicted"/>
<dbReference type="EMBL" id="KQ243115">
    <property type="protein sequence ID" value="KNC76418.1"/>
    <property type="molecule type" value="Genomic_DNA"/>
</dbReference>
<dbReference type="RefSeq" id="XP_014150320.1">
    <property type="nucleotide sequence ID" value="XM_014294845.1"/>
</dbReference>
<gene>
    <name evidence="1" type="ORF">SARC_11079</name>
</gene>
<dbReference type="GeneID" id="25911583"/>
<protein>
    <submittedName>
        <fullName evidence="1">Uncharacterized protein</fullName>
    </submittedName>
</protein>
<evidence type="ECO:0000313" key="1">
    <source>
        <dbReference type="EMBL" id="KNC76418.1"/>
    </source>
</evidence>
<name>A0A0L0FK50_9EUKA</name>
<organism evidence="1 2">
    <name type="scientific">Sphaeroforma arctica JP610</name>
    <dbReference type="NCBI Taxonomy" id="667725"/>
    <lineage>
        <taxon>Eukaryota</taxon>
        <taxon>Ichthyosporea</taxon>
        <taxon>Ichthyophonida</taxon>
        <taxon>Sphaeroforma</taxon>
    </lineage>
</organism>